<dbReference type="Proteomes" id="UP001197114">
    <property type="component" value="Unassembled WGS sequence"/>
</dbReference>
<evidence type="ECO:0000313" key="2">
    <source>
        <dbReference type="EMBL" id="MBW5424618.1"/>
    </source>
</evidence>
<feature type="region of interest" description="Disordered" evidence="1">
    <location>
        <begin position="28"/>
        <end position="74"/>
    </location>
</feature>
<accession>A0ABS6YTB3</accession>
<reference evidence="2 3" key="1">
    <citation type="submission" date="2019-11" db="EMBL/GenBank/DDBJ databases">
        <authorList>
            <person name="Ay H."/>
        </authorList>
    </citation>
    <scope>NUCLEOTIDE SEQUENCE [LARGE SCALE GENOMIC DNA]</scope>
    <source>
        <strain evidence="2 3">BG9H</strain>
    </source>
</reference>
<protein>
    <recommendedName>
        <fullName evidence="4">Secreted protein</fullName>
    </recommendedName>
</protein>
<evidence type="ECO:0000256" key="1">
    <source>
        <dbReference type="SAM" id="MobiDB-lite"/>
    </source>
</evidence>
<sequence>MIAVAVLLLPGLALLVFVTVRLEDGLLDPKGPASSARHARHARRHHLRLIPGGGDAPTAAERHRRPQGRNRNAA</sequence>
<dbReference type="EMBL" id="WMBF01000342">
    <property type="protein sequence ID" value="MBW5424618.1"/>
    <property type="molecule type" value="Genomic_DNA"/>
</dbReference>
<keyword evidence="3" id="KW-1185">Reference proteome</keyword>
<feature type="compositionally biased region" description="Basic residues" evidence="1">
    <location>
        <begin position="37"/>
        <end position="48"/>
    </location>
</feature>
<gene>
    <name evidence="2" type="ORF">GKQ77_24145</name>
</gene>
<name>A0ABS6YTB3_9ACTN</name>
<comment type="caution">
    <text evidence="2">The sequence shown here is derived from an EMBL/GenBank/DDBJ whole genome shotgun (WGS) entry which is preliminary data.</text>
</comment>
<evidence type="ECO:0008006" key="4">
    <source>
        <dbReference type="Google" id="ProtNLM"/>
    </source>
</evidence>
<proteinExistence type="predicted"/>
<dbReference type="RefSeq" id="WP_219691046.1">
    <property type="nucleotide sequence ID" value="NZ_WMBF01000342.1"/>
</dbReference>
<organism evidence="2 3">
    <name type="scientific">Streptomyces anatolicus</name>
    <dbReference type="NCBI Taxonomy" id="2675858"/>
    <lineage>
        <taxon>Bacteria</taxon>
        <taxon>Bacillati</taxon>
        <taxon>Actinomycetota</taxon>
        <taxon>Actinomycetes</taxon>
        <taxon>Kitasatosporales</taxon>
        <taxon>Streptomycetaceae</taxon>
        <taxon>Streptomyces</taxon>
    </lineage>
</organism>
<evidence type="ECO:0000313" key="3">
    <source>
        <dbReference type="Proteomes" id="UP001197114"/>
    </source>
</evidence>